<dbReference type="GO" id="GO:0015935">
    <property type="term" value="C:small ribosomal subunit"/>
    <property type="evidence" value="ECO:0007669"/>
    <property type="project" value="InterPro"/>
</dbReference>
<evidence type="ECO:0000313" key="10">
    <source>
        <dbReference type="EMBL" id="BAW34546.1"/>
    </source>
</evidence>
<protein>
    <recommendedName>
        <fullName evidence="6">Small ribosomal subunit protein uS7c</fullName>
    </recommendedName>
</protein>
<evidence type="ECO:0000256" key="3">
    <source>
        <dbReference type="ARBA" id="ARBA00022884"/>
    </source>
</evidence>
<dbReference type="InterPro" id="IPR005717">
    <property type="entry name" value="Ribosomal_uS7_bac/org-type"/>
</dbReference>
<dbReference type="PANTHER" id="PTHR11205">
    <property type="entry name" value="RIBOSOMAL PROTEIN S7"/>
    <property type="match status" value="1"/>
</dbReference>
<dbReference type="SUPFAM" id="SSF47973">
    <property type="entry name" value="Ribosomal protein S7"/>
    <property type="match status" value="1"/>
</dbReference>
<dbReference type="GO" id="GO:0009507">
    <property type="term" value="C:chloroplast"/>
    <property type="evidence" value="ECO:0007669"/>
    <property type="project" value="UniProtKB-SubCell"/>
</dbReference>
<dbReference type="GO" id="GO:0003735">
    <property type="term" value="F:structural constituent of ribosome"/>
    <property type="evidence" value="ECO:0007669"/>
    <property type="project" value="InterPro"/>
</dbReference>
<keyword evidence="9" id="KW-0934">Plastid</keyword>
<dbReference type="InterPro" id="IPR036823">
    <property type="entry name" value="Ribosomal_uS7_dom_sf"/>
</dbReference>
<evidence type="ECO:0000256" key="2">
    <source>
        <dbReference type="ARBA" id="ARBA00022730"/>
    </source>
</evidence>
<evidence type="ECO:0000256" key="6">
    <source>
        <dbReference type="HAMAP-Rule" id="MF_00480"/>
    </source>
</evidence>
<dbReference type="RefSeq" id="YP_009240127.1">
    <property type="nucleotide sequence ID" value="NC_029734.1"/>
</dbReference>
<proteinExistence type="inferred from homology"/>
<keyword evidence="3 6" id="KW-0694">RNA-binding</keyword>
<reference evidence="10" key="2">
    <citation type="journal article" date="2016" name="Genome Biol. Evol.">
        <title>Birth of Four Chimeric Plastid Gene Clusters in Japanese Umbrella Pine.</title>
        <authorList>
            <person name="Hsu C.-Y."/>
            <person name="Wu C.-S."/>
            <person name="Chaw S.-M."/>
        </authorList>
    </citation>
    <scope>NUCLEOTIDE SEQUENCE</scope>
</reference>
<keyword evidence="4 6" id="KW-0689">Ribosomal protein</keyword>
<reference evidence="11" key="4">
    <citation type="journal article" date="2020" name="BMC Plant Biol.">
        <title>Tight association of genome rearrangements with gene expression in conifer plastomes.</title>
        <authorList>
            <person name="Wu C.S."/>
            <person name="Sudianto E."/>
            <person name="Chaw S.M."/>
        </authorList>
    </citation>
    <scope>NUCLEOTIDE SEQUENCE</scope>
    <source>
        <strain evidence="11">Chaw 1497</strain>
    </source>
</reference>
<dbReference type="EMBL" id="LC572147">
    <property type="protein sequence ID" value="BCK60715.1"/>
    <property type="molecule type" value="Genomic_DNA"/>
</dbReference>
<accession>A0A140H9F0</accession>
<dbReference type="GO" id="GO:0019843">
    <property type="term" value="F:rRNA binding"/>
    <property type="evidence" value="ECO:0007669"/>
    <property type="project" value="UniProtKB-UniRule"/>
</dbReference>
<evidence type="ECO:0000313" key="11">
    <source>
        <dbReference type="EMBL" id="BCK60715.1"/>
    </source>
</evidence>
<dbReference type="Gene3D" id="1.10.455.10">
    <property type="entry name" value="Ribosomal protein S7 domain"/>
    <property type="match status" value="1"/>
</dbReference>
<reference evidence="10" key="1">
    <citation type="submission" date="2015-11" db="EMBL/GenBank/DDBJ databases">
        <authorList>
            <person name="Zhang Y."/>
            <person name="Guo Z."/>
        </authorList>
    </citation>
    <scope>NUCLEOTIDE SEQUENCE</scope>
</reference>
<dbReference type="InterPro" id="IPR023798">
    <property type="entry name" value="Ribosomal_uS7_dom"/>
</dbReference>
<dbReference type="InterPro" id="IPR000235">
    <property type="entry name" value="Ribosomal_uS7"/>
</dbReference>
<dbReference type="FunFam" id="1.10.455.10:FF:000001">
    <property type="entry name" value="30S ribosomal protein S7"/>
    <property type="match status" value="1"/>
</dbReference>
<dbReference type="PIRSF" id="PIRSF002122">
    <property type="entry name" value="RPS7p_RPS7a_RPS5e_RPS7o"/>
    <property type="match status" value="1"/>
</dbReference>
<dbReference type="NCBIfam" id="TIGR01029">
    <property type="entry name" value="rpsG_bact"/>
    <property type="match status" value="1"/>
</dbReference>
<comment type="subunit">
    <text evidence="6">Part of the 30S ribosomal subunit.</text>
</comment>
<keyword evidence="5 6" id="KW-0687">Ribonucleoprotein</keyword>
<dbReference type="GeneID" id="27109745"/>
<dbReference type="Pfam" id="PF00177">
    <property type="entry name" value="Ribosomal_S7"/>
    <property type="match status" value="1"/>
</dbReference>
<name>A0A140H9F0_SCIVE</name>
<dbReference type="GO" id="GO:0006412">
    <property type="term" value="P:translation"/>
    <property type="evidence" value="ECO:0007669"/>
    <property type="project" value="UniProtKB-UniRule"/>
</dbReference>
<dbReference type="PROSITE" id="PS00052">
    <property type="entry name" value="RIBOSOMAL_S7"/>
    <property type="match status" value="1"/>
</dbReference>
<dbReference type="HAMAP" id="MF_00480_B">
    <property type="entry name" value="Ribosomal_uS7_B"/>
    <property type="match status" value="1"/>
</dbReference>
<keyword evidence="2 6" id="KW-0699">rRNA-binding</keyword>
<comment type="similarity">
    <text evidence="1 6 7">Belongs to the universal ribosomal protein uS7 family.</text>
</comment>
<feature type="domain" description="Small ribosomal subunit protein uS7" evidence="8">
    <location>
        <begin position="8"/>
        <end position="153"/>
    </location>
</feature>
<comment type="subcellular location">
    <subcellularLocation>
        <location evidence="6">Plastid</location>
        <location evidence="6">Chloroplast</location>
    </subcellularLocation>
</comment>
<comment type="function">
    <text evidence="6">One of the primary rRNA binding proteins, it binds directly to 16S rRNA where it nucleates assembly of the head domain of the 30S subunit.</text>
</comment>
<evidence type="ECO:0000313" key="9">
    <source>
        <dbReference type="EMBL" id="AMO00772.1"/>
    </source>
</evidence>
<dbReference type="CDD" id="cd14871">
    <property type="entry name" value="uS7_Chloroplast"/>
    <property type="match status" value="1"/>
</dbReference>
<gene>
    <name evidence="6 9" type="primary">rps7</name>
</gene>
<reference evidence="9" key="3">
    <citation type="journal article" date="2016" name="Sci. Rep.">
        <title>Evolution of short inverted repeat in cupressophytes, transfer of accD to nucleus in Sciadopitys verticillata and phylogenetic position of Sciadopityaceae.</title>
        <authorList>
            <person name="Li J."/>
            <person name="Gao L."/>
            <person name="Chen S."/>
            <person name="Tao K."/>
            <person name="Su Y."/>
            <person name="Wang T."/>
        </authorList>
    </citation>
    <scope>NUCLEOTIDE SEQUENCE</scope>
</reference>
<dbReference type="EMBL" id="KT601210">
    <property type="protein sequence ID" value="AMO00772.1"/>
    <property type="molecule type" value="Genomic_DNA"/>
</dbReference>
<evidence type="ECO:0000256" key="7">
    <source>
        <dbReference type="RuleBase" id="RU003619"/>
    </source>
</evidence>
<dbReference type="AlphaFoldDB" id="A0A140H9F0"/>
<evidence type="ECO:0000256" key="5">
    <source>
        <dbReference type="ARBA" id="ARBA00023274"/>
    </source>
</evidence>
<evidence type="ECO:0000256" key="1">
    <source>
        <dbReference type="ARBA" id="ARBA00007151"/>
    </source>
</evidence>
<keyword evidence="9" id="KW-0150">Chloroplast</keyword>
<geneLocation type="chloroplast" evidence="9"/>
<evidence type="ECO:0000259" key="8">
    <source>
        <dbReference type="Pfam" id="PF00177"/>
    </source>
</evidence>
<organism evidence="9">
    <name type="scientific">Sciadopitys verticillata</name>
    <name type="common">Japanese umbrella-pine</name>
    <name type="synonym">Taxus verticillata</name>
    <dbReference type="NCBI Taxonomy" id="28979"/>
    <lineage>
        <taxon>Eukaryota</taxon>
        <taxon>Viridiplantae</taxon>
        <taxon>Streptophyta</taxon>
        <taxon>Embryophyta</taxon>
        <taxon>Tracheophyta</taxon>
        <taxon>Spermatophyta</taxon>
        <taxon>Pinopsida</taxon>
        <taxon>Pinidae</taxon>
        <taxon>Conifers II</taxon>
        <taxon>Cupressales</taxon>
        <taxon>Sciadopityaceae</taxon>
        <taxon>Sciadopitys</taxon>
    </lineage>
</organism>
<evidence type="ECO:0000256" key="4">
    <source>
        <dbReference type="ARBA" id="ARBA00022980"/>
    </source>
</evidence>
<dbReference type="EMBL" id="AP017299">
    <property type="protein sequence ID" value="BAW34546.1"/>
    <property type="molecule type" value="Genomic_DNA"/>
</dbReference>
<sequence length="159" mass="18587">MSRQTPARKRRKKYSEKSDAIYHNRLVNMLVNRILKNGKKALAYKIFYRSMKTIYENTNINPLLIIRQAIQTLTPKVMVKARRVTGTTHQIPIDVKPKQGTILAIRWLLESSRKRSGQTMHDKLSHEIMDAARNKGHAIRKKEETHKMAESNRALAHYR</sequence>
<dbReference type="InterPro" id="IPR020606">
    <property type="entry name" value="Ribosomal_uS7_CS"/>
</dbReference>